<evidence type="ECO:0000313" key="3">
    <source>
        <dbReference type="Proteomes" id="UP000034681"/>
    </source>
</evidence>
<comment type="caution">
    <text evidence="2">The sequence shown here is derived from an EMBL/GenBank/DDBJ whole genome shotgun (WGS) entry which is preliminary data.</text>
</comment>
<proteinExistence type="predicted"/>
<keyword evidence="1" id="KW-1133">Transmembrane helix</keyword>
<evidence type="ECO:0000256" key="1">
    <source>
        <dbReference type="SAM" id="Phobius"/>
    </source>
</evidence>
<protein>
    <submittedName>
        <fullName evidence="2">Uncharacterized protein</fullName>
    </submittedName>
</protein>
<dbReference type="EMBL" id="AJTX02000010">
    <property type="protein sequence ID" value="KKI98175.1"/>
    <property type="molecule type" value="Genomic_DNA"/>
</dbReference>
<reference evidence="2" key="1">
    <citation type="submission" date="2012-04" db="EMBL/GenBank/DDBJ databases">
        <authorList>
            <person name="Borisov I.G."/>
            <person name="Ivanikova N.V."/>
            <person name="Pinevich A.V."/>
        </authorList>
    </citation>
    <scope>NUCLEOTIDE SEQUENCE</scope>
    <source>
        <strain evidence="2">CALU 1027</strain>
    </source>
</reference>
<keyword evidence="1" id="KW-0472">Membrane</keyword>
<accession>A0A0M2PNI4</accession>
<organism evidence="2 3">
    <name type="scientific">Prochlorothrix hollandica PCC 9006 = CALU 1027</name>
    <dbReference type="NCBI Taxonomy" id="317619"/>
    <lineage>
        <taxon>Bacteria</taxon>
        <taxon>Bacillati</taxon>
        <taxon>Cyanobacteriota</taxon>
        <taxon>Cyanophyceae</taxon>
        <taxon>Prochlorotrichales</taxon>
        <taxon>Prochlorotrichaceae</taxon>
        <taxon>Prochlorothrix</taxon>
    </lineage>
</organism>
<keyword evidence="1" id="KW-0812">Transmembrane</keyword>
<keyword evidence="3" id="KW-1185">Reference proteome</keyword>
<evidence type="ECO:0000313" key="2">
    <source>
        <dbReference type="EMBL" id="KKI98175.1"/>
    </source>
</evidence>
<sequence>MVQKQGSDNQGQTTRVRHLKARLGQDWRRMVSLPRGYRVGRRLVAAIIGCGVVIILQGISPETPLLERILGAFWLSGSFLLACYAEQRGWVIDWPWGATPEGDRRSPGTEEP</sequence>
<dbReference type="AlphaFoldDB" id="A0A0M2PNI4"/>
<gene>
    <name evidence="2" type="ORF">PROH_21040</name>
</gene>
<name>A0A0M2PNI4_PROHO</name>
<feature type="transmembrane region" description="Helical" evidence="1">
    <location>
        <begin position="39"/>
        <end position="59"/>
    </location>
</feature>
<dbReference type="Proteomes" id="UP000034681">
    <property type="component" value="Unassembled WGS sequence"/>
</dbReference>